<feature type="signal peptide" evidence="1">
    <location>
        <begin position="1"/>
        <end position="22"/>
    </location>
</feature>
<dbReference type="Proteomes" id="UP000294814">
    <property type="component" value="Unassembled WGS sequence"/>
</dbReference>
<evidence type="ECO:0000313" key="3">
    <source>
        <dbReference type="EMBL" id="TDE42452.1"/>
    </source>
</evidence>
<reference evidence="3 4" key="1">
    <citation type="submission" date="2019-03" db="EMBL/GenBank/DDBJ databases">
        <title>Novel species of Flavobacterium.</title>
        <authorList>
            <person name="Liu Q."/>
            <person name="Xin Y.-H."/>
        </authorList>
    </citation>
    <scope>NUCLEOTIDE SEQUENCE [LARGE SCALE GENOMIC DNA]</scope>
    <source>
        <strain evidence="3 4">LB3P52</strain>
    </source>
</reference>
<dbReference type="InterPro" id="IPR036298">
    <property type="entry name" value="Chalcone_isomerase_sf"/>
</dbReference>
<dbReference type="Gene3D" id="3.50.70.10">
    <property type="match status" value="1"/>
</dbReference>
<feature type="chain" id="PRO_5020837983" evidence="1">
    <location>
        <begin position="23"/>
        <end position="192"/>
    </location>
</feature>
<dbReference type="AlphaFoldDB" id="A0A4R5F4N2"/>
<keyword evidence="4" id="KW-1185">Reference proteome</keyword>
<feature type="domain" description="Chalcone isomerase" evidence="2">
    <location>
        <begin position="27"/>
        <end position="191"/>
    </location>
</feature>
<sequence length="192" mass="21779">MKKILLTLFTLFLLIQSNIATAQTQFDVNGVIVPREIKFQNKTLQLNGFGTRSKMMIEVYVQALYLTILSQDAKDIIDSNTEMAIRIQITSSMVSSGKLTRNLNKGFELSSKDILDTLLPRMEQLKGMLSDEIVENDVFNLIYNPTDTSIWVYKNDELKGKIAGFDFKKAFFGIWLSDNPVGENLKKNLLGQ</sequence>
<keyword evidence="3" id="KW-0413">Isomerase</keyword>
<evidence type="ECO:0000259" key="2">
    <source>
        <dbReference type="Pfam" id="PF16036"/>
    </source>
</evidence>
<dbReference type="Pfam" id="PF16036">
    <property type="entry name" value="Chalcone_3"/>
    <property type="match status" value="1"/>
</dbReference>
<dbReference type="GO" id="GO:0016872">
    <property type="term" value="F:intramolecular lyase activity"/>
    <property type="evidence" value="ECO:0007669"/>
    <property type="project" value="InterPro"/>
</dbReference>
<organism evidence="3 4">
    <name type="scientific">Flavobacterium rhamnosiphilum</name>
    <dbReference type="NCBI Taxonomy" id="2541724"/>
    <lineage>
        <taxon>Bacteria</taxon>
        <taxon>Pseudomonadati</taxon>
        <taxon>Bacteroidota</taxon>
        <taxon>Flavobacteriia</taxon>
        <taxon>Flavobacteriales</taxon>
        <taxon>Flavobacteriaceae</taxon>
        <taxon>Flavobacterium</taxon>
    </lineage>
</organism>
<keyword evidence="1" id="KW-0732">Signal</keyword>
<proteinExistence type="predicted"/>
<comment type="caution">
    <text evidence="3">The sequence shown here is derived from an EMBL/GenBank/DDBJ whole genome shotgun (WGS) entry which is preliminary data.</text>
</comment>
<dbReference type="RefSeq" id="WP_131916961.1">
    <property type="nucleotide sequence ID" value="NZ_SMLG01000011.1"/>
</dbReference>
<gene>
    <name evidence="3" type="ORF">E0I26_13330</name>
</gene>
<evidence type="ECO:0000313" key="4">
    <source>
        <dbReference type="Proteomes" id="UP000294814"/>
    </source>
</evidence>
<evidence type="ECO:0000256" key="1">
    <source>
        <dbReference type="SAM" id="SignalP"/>
    </source>
</evidence>
<accession>A0A4R5F4N2</accession>
<dbReference type="InterPro" id="IPR016088">
    <property type="entry name" value="Chalcone_isomerase_3-sand"/>
</dbReference>
<dbReference type="InterPro" id="IPR016087">
    <property type="entry name" value="Chalcone_isomerase"/>
</dbReference>
<dbReference type="EMBL" id="SMLG01000011">
    <property type="protein sequence ID" value="TDE42452.1"/>
    <property type="molecule type" value="Genomic_DNA"/>
</dbReference>
<dbReference type="SUPFAM" id="SSF54626">
    <property type="entry name" value="Chalcone isomerase"/>
    <property type="match status" value="1"/>
</dbReference>
<protein>
    <submittedName>
        <fullName evidence="3">Chalcone isomerase</fullName>
    </submittedName>
</protein>
<dbReference type="OrthoDB" id="270742at2"/>
<name>A0A4R5F4N2_9FLAO</name>